<sequence>MKALKINLIFGALIGLFFFTSCDKEDADNTIASIKIFEEMTVELGSQMKLEAVVSGSSETQELGWLSYNPDFVSIDSDGNIEALKSGIATIKVYLLDKPEVFKKCAIIVNPDRFLGKWTTVNDVEVVLNNFEGQSEVTYSASDIVKLLNDTIVSTSDYDKRSVYVDLVRFIMYTNSIFEKDFSFTVGEDSDLEIEVVRGVYEVEVSDQSWSRSKEPSTYEVNYVEHHDEGTQIARETLVTLSDDMNSAVMSLFPFTEGFDIRVKLDRVE</sequence>
<dbReference type="SUPFAM" id="SSF49373">
    <property type="entry name" value="Invasin/intimin cell-adhesion fragments"/>
    <property type="match status" value="1"/>
</dbReference>
<comment type="caution">
    <text evidence="2">The sequence shown here is derived from an EMBL/GenBank/DDBJ whole genome shotgun (WGS) entry which is preliminary data.</text>
</comment>
<dbReference type="AlphaFoldDB" id="A0A4Q1JJW8"/>
<name>A0A4Q1JJW8_9BACT</name>
<keyword evidence="3" id="KW-1185">Reference proteome</keyword>
<dbReference type="PROSITE" id="PS51257">
    <property type="entry name" value="PROKAR_LIPOPROTEIN"/>
    <property type="match status" value="1"/>
</dbReference>
<dbReference type="Gene3D" id="2.60.40.1080">
    <property type="match status" value="1"/>
</dbReference>
<reference evidence="2 3" key="1">
    <citation type="submission" date="2019-01" db="EMBL/GenBank/DDBJ databases">
        <title>Ancylomarina salipaludis sp. nov., isolated from a salt marsh.</title>
        <authorList>
            <person name="Yoon J.-H."/>
        </authorList>
    </citation>
    <scope>NUCLEOTIDE SEQUENCE [LARGE SCALE GENOMIC DNA]</scope>
    <source>
        <strain evidence="2 3">SHSM-M15</strain>
    </source>
</reference>
<gene>
    <name evidence="2" type="ORF">EO244_11610</name>
</gene>
<dbReference type="Proteomes" id="UP000289703">
    <property type="component" value="Unassembled WGS sequence"/>
</dbReference>
<organism evidence="2 3">
    <name type="scientific">Ancylomarina salipaludis</name>
    <dbReference type="NCBI Taxonomy" id="2501299"/>
    <lineage>
        <taxon>Bacteria</taxon>
        <taxon>Pseudomonadati</taxon>
        <taxon>Bacteroidota</taxon>
        <taxon>Bacteroidia</taxon>
        <taxon>Marinilabiliales</taxon>
        <taxon>Marinifilaceae</taxon>
        <taxon>Ancylomarina</taxon>
    </lineage>
</organism>
<dbReference type="InterPro" id="IPR003343">
    <property type="entry name" value="Big_2"/>
</dbReference>
<dbReference type="RefSeq" id="WP_129254845.1">
    <property type="nucleotide sequence ID" value="NZ_SAXA01000010.1"/>
</dbReference>
<evidence type="ECO:0000313" key="3">
    <source>
        <dbReference type="Proteomes" id="UP000289703"/>
    </source>
</evidence>
<evidence type="ECO:0000259" key="1">
    <source>
        <dbReference type="Pfam" id="PF02368"/>
    </source>
</evidence>
<proteinExistence type="predicted"/>
<protein>
    <recommendedName>
        <fullName evidence="1">BIG2 domain-containing protein</fullName>
    </recommendedName>
</protein>
<dbReference type="EMBL" id="SAXA01000010">
    <property type="protein sequence ID" value="RXQ92189.1"/>
    <property type="molecule type" value="Genomic_DNA"/>
</dbReference>
<dbReference type="InterPro" id="IPR008964">
    <property type="entry name" value="Invasin/intimin_cell_adhesion"/>
</dbReference>
<feature type="domain" description="BIG2" evidence="1">
    <location>
        <begin position="39"/>
        <end position="94"/>
    </location>
</feature>
<dbReference type="Pfam" id="PF02368">
    <property type="entry name" value="Big_2"/>
    <property type="match status" value="1"/>
</dbReference>
<accession>A0A4Q1JJW8</accession>
<evidence type="ECO:0000313" key="2">
    <source>
        <dbReference type="EMBL" id="RXQ92189.1"/>
    </source>
</evidence>